<dbReference type="InterPro" id="IPR009057">
    <property type="entry name" value="Homeodomain-like_sf"/>
</dbReference>
<dbReference type="EMBL" id="JAUSUZ010000001">
    <property type="protein sequence ID" value="MDQ0363688.1"/>
    <property type="molecule type" value="Genomic_DNA"/>
</dbReference>
<evidence type="ECO:0000313" key="7">
    <source>
        <dbReference type="Proteomes" id="UP001240236"/>
    </source>
</evidence>
<evidence type="ECO:0000259" key="5">
    <source>
        <dbReference type="PROSITE" id="PS50977"/>
    </source>
</evidence>
<evidence type="ECO:0000256" key="4">
    <source>
        <dbReference type="PROSITE-ProRule" id="PRU00335"/>
    </source>
</evidence>
<organism evidence="6 7">
    <name type="scientific">Catenuloplanes indicus</name>
    <dbReference type="NCBI Taxonomy" id="137267"/>
    <lineage>
        <taxon>Bacteria</taxon>
        <taxon>Bacillati</taxon>
        <taxon>Actinomycetota</taxon>
        <taxon>Actinomycetes</taxon>
        <taxon>Micromonosporales</taxon>
        <taxon>Micromonosporaceae</taxon>
        <taxon>Catenuloplanes</taxon>
    </lineage>
</organism>
<dbReference type="SUPFAM" id="SSF48498">
    <property type="entry name" value="Tetracyclin repressor-like, C-terminal domain"/>
    <property type="match status" value="1"/>
</dbReference>
<feature type="DNA-binding region" description="H-T-H motif" evidence="4">
    <location>
        <begin position="34"/>
        <end position="53"/>
    </location>
</feature>
<dbReference type="SUPFAM" id="SSF46689">
    <property type="entry name" value="Homeodomain-like"/>
    <property type="match status" value="1"/>
</dbReference>
<dbReference type="RefSeq" id="WP_307234509.1">
    <property type="nucleotide sequence ID" value="NZ_JAUSUZ010000001.1"/>
</dbReference>
<keyword evidence="3" id="KW-0804">Transcription</keyword>
<keyword evidence="2 4" id="KW-0238">DNA-binding</keyword>
<keyword evidence="7" id="KW-1185">Reference proteome</keyword>
<dbReference type="InterPro" id="IPR011075">
    <property type="entry name" value="TetR_C"/>
</dbReference>
<dbReference type="Proteomes" id="UP001240236">
    <property type="component" value="Unassembled WGS sequence"/>
</dbReference>
<gene>
    <name evidence="6" type="ORF">J2S42_000357</name>
</gene>
<dbReference type="PANTHER" id="PTHR47506:SF1">
    <property type="entry name" value="HTH-TYPE TRANSCRIPTIONAL REGULATOR YJDC"/>
    <property type="match status" value="1"/>
</dbReference>
<comment type="caution">
    <text evidence="6">The sequence shown here is derived from an EMBL/GenBank/DDBJ whole genome shotgun (WGS) entry which is preliminary data.</text>
</comment>
<dbReference type="PANTHER" id="PTHR47506">
    <property type="entry name" value="TRANSCRIPTIONAL REGULATORY PROTEIN"/>
    <property type="match status" value="1"/>
</dbReference>
<protein>
    <submittedName>
        <fullName evidence="6">AcrR family transcriptional regulator</fullName>
    </submittedName>
</protein>
<evidence type="ECO:0000256" key="2">
    <source>
        <dbReference type="ARBA" id="ARBA00023125"/>
    </source>
</evidence>
<sequence>MPSPPATAKGRATVQRVLDAACALFARQGIRATTLDQVQAASMTGRSQLYSYFAGKADLVTAVVNQQVERVMDAQQPLLDDIAAAADVRRWCELAAQQYTADDPVRCPIGSLVNELSEQNPHARAALAAGFARWHAVLSTGLRRVRDNGELAPHTDPDEAAAALLAAYQGGVLLAAATGDLRLLETSLTTVATGILVDSDPSSGTTGCRRPRARQ</sequence>
<proteinExistence type="predicted"/>
<dbReference type="GO" id="GO:0003677">
    <property type="term" value="F:DNA binding"/>
    <property type="evidence" value="ECO:0007669"/>
    <property type="project" value="UniProtKB-UniRule"/>
</dbReference>
<reference evidence="6 7" key="1">
    <citation type="submission" date="2023-07" db="EMBL/GenBank/DDBJ databases">
        <title>Sequencing the genomes of 1000 actinobacteria strains.</title>
        <authorList>
            <person name="Klenk H.-P."/>
        </authorList>
    </citation>
    <scope>NUCLEOTIDE SEQUENCE [LARGE SCALE GENOMIC DNA]</scope>
    <source>
        <strain evidence="6 7">DSM 44709</strain>
    </source>
</reference>
<dbReference type="InterPro" id="IPR001647">
    <property type="entry name" value="HTH_TetR"/>
</dbReference>
<evidence type="ECO:0000256" key="1">
    <source>
        <dbReference type="ARBA" id="ARBA00023015"/>
    </source>
</evidence>
<name>A0AAE3VSX9_9ACTN</name>
<dbReference type="PROSITE" id="PS50977">
    <property type="entry name" value="HTH_TETR_2"/>
    <property type="match status" value="1"/>
</dbReference>
<dbReference type="AlphaFoldDB" id="A0AAE3VSX9"/>
<evidence type="ECO:0000313" key="6">
    <source>
        <dbReference type="EMBL" id="MDQ0363688.1"/>
    </source>
</evidence>
<dbReference type="Pfam" id="PF16925">
    <property type="entry name" value="TetR_C_13"/>
    <property type="match status" value="1"/>
</dbReference>
<keyword evidence="1" id="KW-0805">Transcription regulation</keyword>
<accession>A0AAE3VSX9</accession>
<feature type="domain" description="HTH tetR-type" evidence="5">
    <location>
        <begin position="11"/>
        <end position="71"/>
    </location>
</feature>
<dbReference type="Pfam" id="PF00440">
    <property type="entry name" value="TetR_N"/>
    <property type="match status" value="1"/>
</dbReference>
<dbReference type="Gene3D" id="1.10.357.10">
    <property type="entry name" value="Tetracycline Repressor, domain 2"/>
    <property type="match status" value="1"/>
</dbReference>
<dbReference type="InterPro" id="IPR036271">
    <property type="entry name" value="Tet_transcr_reg_TetR-rel_C_sf"/>
</dbReference>
<evidence type="ECO:0000256" key="3">
    <source>
        <dbReference type="ARBA" id="ARBA00023163"/>
    </source>
</evidence>